<dbReference type="KEGG" id="sof:NCTC11214_02545"/>
<dbReference type="PANTHER" id="PTHR38776:SF1">
    <property type="entry name" value="MLTA-INTERACTING PROTEIN-RELATED"/>
    <property type="match status" value="1"/>
</dbReference>
<accession>A0A447KRI8</accession>
<feature type="signal peptide" evidence="6">
    <location>
        <begin position="1"/>
        <end position="20"/>
    </location>
</feature>
<dbReference type="PANTHER" id="PTHR38776">
    <property type="entry name" value="MLTA-INTERACTING PROTEIN-RELATED"/>
    <property type="match status" value="1"/>
</dbReference>
<evidence type="ECO:0000256" key="2">
    <source>
        <dbReference type="ARBA" id="ARBA00005722"/>
    </source>
</evidence>
<name>A0A447KRI8_SEROD</name>
<reference evidence="7 8" key="1">
    <citation type="submission" date="2018-12" db="EMBL/GenBank/DDBJ databases">
        <authorList>
            <consortium name="Pathogen Informatics"/>
        </authorList>
    </citation>
    <scope>NUCLEOTIDE SEQUENCE [LARGE SCALE GENOMIC DNA]</scope>
    <source>
        <strain evidence="7 8">NCTC11214</strain>
    </source>
</reference>
<keyword evidence="4" id="KW-0472">Membrane</keyword>
<evidence type="ECO:0000256" key="5">
    <source>
        <dbReference type="ARBA" id="ARBA00023237"/>
    </source>
</evidence>
<evidence type="ECO:0000313" key="8">
    <source>
        <dbReference type="Proteomes" id="UP000281391"/>
    </source>
</evidence>
<dbReference type="EMBL" id="LR134117">
    <property type="protein sequence ID" value="VDZ57732.1"/>
    <property type="molecule type" value="Genomic_DNA"/>
</dbReference>
<dbReference type="Pfam" id="PF06629">
    <property type="entry name" value="MipA"/>
    <property type="match status" value="1"/>
</dbReference>
<dbReference type="GO" id="GO:0009279">
    <property type="term" value="C:cell outer membrane"/>
    <property type="evidence" value="ECO:0007669"/>
    <property type="project" value="UniProtKB-SubCell"/>
</dbReference>
<dbReference type="Proteomes" id="UP000281391">
    <property type="component" value="Chromosome"/>
</dbReference>
<evidence type="ECO:0000256" key="6">
    <source>
        <dbReference type="SAM" id="SignalP"/>
    </source>
</evidence>
<keyword evidence="3 6" id="KW-0732">Signal</keyword>
<evidence type="ECO:0000313" key="7">
    <source>
        <dbReference type="EMBL" id="VDZ57732.1"/>
    </source>
</evidence>
<dbReference type="InterPro" id="IPR010583">
    <property type="entry name" value="MipA"/>
</dbReference>
<evidence type="ECO:0000256" key="1">
    <source>
        <dbReference type="ARBA" id="ARBA00004442"/>
    </source>
</evidence>
<feature type="chain" id="PRO_5019424789" evidence="6">
    <location>
        <begin position="21"/>
        <end position="258"/>
    </location>
</feature>
<protein>
    <submittedName>
        <fullName evidence="7">MltA-interacting protein MipA</fullName>
    </submittedName>
</protein>
<sequence>MKGIKRTLSVILFLPFVTYASSVKNKHEITVGIGTQYAPTYIGADKYDVTNAPYFEWTNGSWFVSSEKGIGITHSFDNGLYLGQALGYTWGRTTDGDSWLQSGSDHLKGMGKINTALNSTTTLGWWMTPWIGVEGTIIAPLTESQGVNYNIGVNAVLFNDDSNTLTASGVMHYGDARYNNTWFGVNEKQSRNSEFKSFNSTGGLYSVDYSINWQHLFNENWSGYAALHYTTLANHVRHSPIVQKDDYFTFTIGAFYSF</sequence>
<dbReference type="AlphaFoldDB" id="A0A447KRI8"/>
<comment type="similarity">
    <text evidence="2">Belongs to the MipA/OmpV family.</text>
</comment>
<keyword evidence="5" id="KW-0998">Cell outer membrane</keyword>
<evidence type="ECO:0000256" key="3">
    <source>
        <dbReference type="ARBA" id="ARBA00022729"/>
    </source>
</evidence>
<comment type="subcellular location">
    <subcellularLocation>
        <location evidence="1">Cell outer membrane</location>
    </subcellularLocation>
</comment>
<evidence type="ECO:0000256" key="4">
    <source>
        <dbReference type="ARBA" id="ARBA00023136"/>
    </source>
</evidence>
<organism evidence="7 8">
    <name type="scientific">Serratia odorifera</name>
    <dbReference type="NCBI Taxonomy" id="618"/>
    <lineage>
        <taxon>Bacteria</taxon>
        <taxon>Pseudomonadati</taxon>
        <taxon>Pseudomonadota</taxon>
        <taxon>Gammaproteobacteria</taxon>
        <taxon>Enterobacterales</taxon>
        <taxon>Yersiniaceae</taxon>
        <taxon>Serratia</taxon>
    </lineage>
</organism>
<dbReference type="RefSeq" id="WP_004958667.1">
    <property type="nucleotide sequence ID" value="NZ_LR134117.1"/>
</dbReference>
<proteinExistence type="inferred from homology"/>
<gene>
    <name evidence="7" type="ORF">NCTC11214_02545</name>
</gene>